<proteinExistence type="predicted"/>
<organism evidence="1 2">
    <name type="scientific">Melanopsichium pennsylvanicum</name>
    <dbReference type="NCBI Taxonomy" id="63383"/>
    <lineage>
        <taxon>Eukaryota</taxon>
        <taxon>Fungi</taxon>
        <taxon>Dikarya</taxon>
        <taxon>Basidiomycota</taxon>
        <taxon>Ustilaginomycotina</taxon>
        <taxon>Ustilaginomycetes</taxon>
        <taxon>Ustilaginales</taxon>
        <taxon>Ustilaginaceae</taxon>
        <taxon>Melanopsichium</taxon>
    </lineage>
</organism>
<dbReference type="Proteomes" id="UP001294444">
    <property type="component" value="Unassembled WGS sequence"/>
</dbReference>
<protein>
    <submittedName>
        <fullName evidence="1">Uncharacterized protein</fullName>
    </submittedName>
</protein>
<evidence type="ECO:0000313" key="2">
    <source>
        <dbReference type="Proteomes" id="UP001294444"/>
    </source>
</evidence>
<dbReference type="EMBL" id="OAPG01000003">
    <property type="protein sequence ID" value="SNX83041.1"/>
    <property type="molecule type" value="Genomic_DNA"/>
</dbReference>
<evidence type="ECO:0000313" key="1">
    <source>
        <dbReference type="EMBL" id="SNX83041.1"/>
    </source>
</evidence>
<sequence length="177" mass="21179">MRYEAQSQKRLWWKTERKSNTRRVGKLRERERGQFRRITTSHQKRNIDDKRQTDEPLSALIFTLFRLRQRRNFAKSDNFGRSALCRPDLQAIEERRVGRHKPKAAHPGLPLYVLSAKKRFEVVRWRFQGTTSLHLVLQCELPALERSKSDRGSQRKRILNCLRCDSHMKKNVKLNKN</sequence>
<reference evidence="1" key="1">
    <citation type="submission" date="2023-10" db="EMBL/GenBank/DDBJ databases">
        <authorList>
            <person name="Guldener U."/>
        </authorList>
    </citation>
    <scope>NUCLEOTIDE SEQUENCE</scope>
    <source>
        <strain evidence="1">Mp4</strain>
    </source>
</reference>
<dbReference type="AlphaFoldDB" id="A0AAJ5C3W4"/>
<name>A0AAJ5C3W4_9BASI</name>
<accession>A0AAJ5C3W4</accession>
<gene>
    <name evidence="1" type="ORF">MEPE_01747</name>
</gene>
<comment type="caution">
    <text evidence="1">The sequence shown here is derived from an EMBL/GenBank/DDBJ whole genome shotgun (WGS) entry which is preliminary data.</text>
</comment>
<keyword evidence="2" id="KW-1185">Reference proteome</keyword>